<keyword evidence="2" id="KW-1133">Transmembrane helix</keyword>
<dbReference type="AlphaFoldDB" id="A0A158PSA3"/>
<dbReference type="EMBL" id="UZAD01013297">
    <property type="protein sequence ID" value="VDN93678.1"/>
    <property type="molecule type" value="Genomic_DNA"/>
</dbReference>
<reference evidence="3 4" key="2">
    <citation type="submission" date="2018-11" db="EMBL/GenBank/DDBJ databases">
        <authorList>
            <consortium name="Pathogen Informatics"/>
        </authorList>
    </citation>
    <scope>NUCLEOTIDE SEQUENCE [LARGE SCALE GENOMIC DNA]</scope>
</reference>
<dbReference type="WBParaSite" id="BPAG_0001253001-mRNA-1">
    <property type="protein sequence ID" value="BPAG_0001253001-mRNA-1"/>
    <property type="gene ID" value="BPAG_0001253001"/>
</dbReference>
<evidence type="ECO:0000313" key="5">
    <source>
        <dbReference type="WBParaSite" id="BPAG_0001253001-mRNA-1"/>
    </source>
</evidence>
<gene>
    <name evidence="3" type="ORF">BPAG_LOCUS12492</name>
</gene>
<proteinExistence type="predicted"/>
<evidence type="ECO:0000313" key="3">
    <source>
        <dbReference type="EMBL" id="VDN93678.1"/>
    </source>
</evidence>
<keyword evidence="2" id="KW-0812">Transmembrane</keyword>
<organism evidence="5">
    <name type="scientific">Brugia pahangi</name>
    <name type="common">Filarial nematode worm</name>
    <dbReference type="NCBI Taxonomy" id="6280"/>
    <lineage>
        <taxon>Eukaryota</taxon>
        <taxon>Metazoa</taxon>
        <taxon>Ecdysozoa</taxon>
        <taxon>Nematoda</taxon>
        <taxon>Chromadorea</taxon>
        <taxon>Rhabditida</taxon>
        <taxon>Spirurina</taxon>
        <taxon>Spiruromorpha</taxon>
        <taxon>Filarioidea</taxon>
        <taxon>Onchocercidae</taxon>
        <taxon>Brugia</taxon>
    </lineage>
</organism>
<keyword evidence="2" id="KW-0472">Membrane</keyword>
<evidence type="ECO:0000313" key="4">
    <source>
        <dbReference type="Proteomes" id="UP000278627"/>
    </source>
</evidence>
<evidence type="ECO:0000256" key="1">
    <source>
        <dbReference type="SAM" id="MobiDB-lite"/>
    </source>
</evidence>
<name>A0A158PSA3_BRUPA</name>
<dbReference type="Proteomes" id="UP000278627">
    <property type="component" value="Unassembled WGS sequence"/>
</dbReference>
<protein>
    <submittedName>
        <fullName evidence="5">Pentatricopeptide repeat-containing protein</fullName>
    </submittedName>
</protein>
<feature type="transmembrane region" description="Helical" evidence="2">
    <location>
        <begin position="86"/>
        <end position="105"/>
    </location>
</feature>
<evidence type="ECO:0000256" key="2">
    <source>
        <dbReference type="SAM" id="Phobius"/>
    </source>
</evidence>
<reference evidence="5" key="1">
    <citation type="submission" date="2016-04" db="UniProtKB">
        <authorList>
            <consortium name="WormBaseParasite"/>
        </authorList>
    </citation>
    <scope>IDENTIFICATION</scope>
</reference>
<feature type="region of interest" description="Disordered" evidence="1">
    <location>
        <begin position="37"/>
        <end position="61"/>
    </location>
</feature>
<sequence length="237" mass="26821">MRKQAIICTKILLLQVTKRQRHGSYHITIVISVSSRSRSGSSSSSSSNSSSNNSSSNSSSSSKSVVVVGLLHSPATMDSITPRSVAYIHGRPTGIIMILFLYLFCKRTIRFNVSESFPYYLANPNLCLLEYLRALQLRRALFVLLIQSYCKQIDMRSPGGYNRNFLFRILVKRPTIESISVADTINELNLNTFTLRWMFHISLTLLNFQLFQKSLSCANNELPFLVAVSIYMCTCMY</sequence>
<accession>A0A158PSA3</accession>
<keyword evidence="4" id="KW-1185">Reference proteome</keyword>